<evidence type="ECO:0000256" key="4">
    <source>
        <dbReference type="ARBA" id="ARBA00022490"/>
    </source>
</evidence>
<organism evidence="14 15">
    <name type="scientific">Vitis rotundifolia</name>
    <name type="common">Muscadine grape</name>
    <dbReference type="NCBI Taxonomy" id="103349"/>
    <lineage>
        <taxon>Eukaryota</taxon>
        <taxon>Viridiplantae</taxon>
        <taxon>Streptophyta</taxon>
        <taxon>Embryophyta</taxon>
        <taxon>Tracheophyta</taxon>
        <taxon>Spermatophyta</taxon>
        <taxon>Magnoliopsida</taxon>
        <taxon>eudicotyledons</taxon>
        <taxon>Gunneridae</taxon>
        <taxon>Pentapetalae</taxon>
        <taxon>rosids</taxon>
        <taxon>Vitales</taxon>
        <taxon>Vitaceae</taxon>
        <taxon>Viteae</taxon>
        <taxon>Vitis</taxon>
    </lineage>
</organism>
<evidence type="ECO:0000259" key="13">
    <source>
        <dbReference type="PROSITE" id="PS51309"/>
    </source>
</evidence>
<feature type="region of interest" description="Disordered" evidence="11">
    <location>
        <begin position="1"/>
        <end position="20"/>
    </location>
</feature>
<feature type="domain" description="RRM" evidence="12">
    <location>
        <begin position="309"/>
        <end position="386"/>
    </location>
</feature>
<dbReference type="InterPro" id="IPR000504">
    <property type="entry name" value="RRM_dom"/>
</dbReference>
<dbReference type="EMBL" id="JARBHA010000009">
    <property type="protein sequence ID" value="KAJ9692213.1"/>
    <property type="molecule type" value="Genomic_DNA"/>
</dbReference>
<keyword evidence="7" id="KW-0539">Nucleus</keyword>
<accession>A0AA39DPG0</accession>
<dbReference type="InterPro" id="IPR002004">
    <property type="entry name" value="PABP_HYD_C"/>
</dbReference>
<comment type="caution">
    <text evidence="14">The sequence shown here is derived from an EMBL/GenBank/DDBJ whole genome shotgun (WGS) entry which is preliminary data.</text>
</comment>
<protein>
    <recommendedName>
        <fullName evidence="10">Polyadenylate-binding protein</fullName>
        <shortName evidence="10">PABP</shortName>
    </recommendedName>
</protein>
<keyword evidence="15" id="KW-1185">Reference proteome</keyword>
<evidence type="ECO:0000256" key="7">
    <source>
        <dbReference type="ARBA" id="ARBA00023242"/>
    </source>
</evidence>
<evidence type="ECO:0000313" key="14">
    <source>
        <dbReference type="EMBL" id="KAJ9692213.1"/>
    </source>
</evidence>
<comment type="subcellular location">
    <subcellularLocation>
        <location evidence="2 10">Cytoplasm</location>
    </subcellularLocation>
    <subcellularLocation>
        <location evidence="1">Nucleus</location>
    </subcellularLocation>
</comment>
<evidence type="ECO:0000256" key="1">
    <source>
        <dbReference type="ARBA" id="ARBA00004123"/>
    </source>
</evidence>
<dbReference type="PROSITE" id="PS50102">
    <property type="entry name" value="RRM"/>
    <property type="match status" value="4"/>
</dbReference>
<dbReference type="Gene3D" id="3.30.70.330">
    <property type="match status" value="4"/>
</dbReference>
<proteinExistence type="inferred from homology"/>
<dbReference type="SUPFAM" id="SSF54928">
    <property type="entry name" value="RNA-binding domain, RBD"/>
    <property type="match status" value="3"/>
</dbReference>
<evidence type="ECO:0000313" key="15">
    <source>
        <dbReference type="Proteomes" id="UP001168098"/>
    </source>
</evidence>
<dbReference type="AlphaFoldDB" id="A0AA39DPG0"/>
<evidence type="ECO:0000256" key="6">
    <source>
        <dbReference type="ARBA" id="ARBA00022884"/>
    </source>
</evidence>
<feature type="domain" description="RRM" evidence="12">
    <location>
        <begin position="117"/>
        <end position="193"/>
    </location>
</feature>
<evidence type="ECO:0000259" key="12">
    <source>
        <dbReference type="PROSITE" id="PS50102"/>
    </source>
</evidence>
<dbReference type="FunFam" id="3.30.70.330:FF:000651">
    <property type="entry name" value="Poly(A) binding protein cytoplasmic 1 like"/>
    <property type="match status" value="1"/>
</dbReference>
<dbReference type="PANTHER" id="PTHR48025:SF1">
    <property type="entry name" value="RRM DOMAIN-CONTAINING PROTEIN"/>
    <property type="match status" value="1"/>
</dbReference>
<dbReference type="SUPFAM" id="SSF63570">
    <property type="entry name" value="PABC (PABP) domain"/>
    <property type="match status" value="1"/>
</dbReference>
<evidence type="ECO:0000256" key="10">
    <source>
        <dbReference type="RuleBase" id="RU362004"/>
    </source>
</evidence>
<dbReference type="SMART" id="SM00361">
    <property type="entry name" value="RRM_1"/>
    <property type="match status" value="3"/>
</dbReference>
<dbReference type="GO" id="GO:0005737">
    <property type="term" value="C:cytoplasm"/>
    <property type="evidence" value="ECO:0007669"/>
    <property type="project" value="UniProtKB-SubCell"/>
</dbReference>
<evidence type="ECO:0000256" key="8">
    <source>
        <dbReference type="ARBA" id="ARBA00054110"/>
    </source>
</evidence>
<feature type="domain" description="PABC" evidence="13">
    <location>
        <begin position="533"/>
        <end position="610"/>
    </location>
</feature>
<feature type="domain" description="RRM" evidence="12">
    <location>
        <begin position="207"/>
        <end position="284"/>
    </location>
</feature>
<dbReference type="FunFam" id="3.30.70.330:FF:000500">
    <property type="entry name" value="Polyadenylate-binding protein"/>
    <property type="match status" value="1"/>
</dbReference>
<comment type="function">
    <text evidence="8">Binds the poly(A) tail of mRNA. Appears to be an important mediator of the multiple roles of the poly(A) tail in mRNA biogenesis, stability and translation.</text>
</comment>
<sequence length="630" mass="69664">MAAMLVSPPPPPQLLHPPPPSPGFELHKAALYVGDLDPEVSEVELVDAFSGMGPLVSVRLCRDSLSGTSLCYAYVNFFYPSDASKALSCLNHTKLMGKPMRIMWSHRDPLPRKTGLANLFVKNLDPSINSASLQDIFCKFGNILSCKVAEENGKSKCFGFVQFDSDDSATAALNALNDTMLEGKNLFVSKFVKKSERKEASEETKFTNVYVKNLGEDLTEEIIRDKFSEFGKVGTVVIMKDGNGKSRGFGFVNFESPDEAKKAVEALNGAMLGSKKLFVGRAQKKAERQELLKHEKEMVNCNIGKEKASNLYVKNLDASVDDDKLQEYFSSCGQITSAKVMRHDSGLSKGFGFVCFSTSQEAQKALTTLNGTLLHGRSLYIAMAQRKEDRQRVLRDYYSQYLLQYYGPHFLSSGSSSPDYSFVPFPHPNPTPQINSPQPIICQQFGRNLGVMRPFAPQNYQQNFSTFIPMKQAQQGNTNNWGYQQNSRTFATSKVPTQALNYASPSNQKLHFKKKGNNKSGSEEASSKGSVSVKHFIRAPAQSNVWGNSKEIIGHHLYPLVHSLQPELAGKITGMLLEMNNSDIIKLLDSPDSLAVQVEQAVQALKEAKAWRSTESSVALPVESTSCLSY</sequence>
<dbReference type="Pfam" id="PF00658">
    <property type="entry name" value="MLLE"/>
    <property type="match status" value="1"/>
</dbReference>
<dbReference type="InterPro" id="IPR036053">
    <property type="entry name" value="PABP-dom"/>
</dbReference>
<evidence type="ECO:0000256" key="2">
    <source>
        <dbReference type="ARBA" id="ARBA00004496"/>
    </source>
</evidence>
<comment type="similarity">
    <text evidence="3 10">Belongs to the polyadenylate-binding protein type-1 family.</text>
</comment>
<evidence type="ECO:0000256" key="9">
    <source>
        <dbReference type="PROSITE-ProRule" id="PRU00176"/>
    </source>
</evidence>
<dbReference type="FunFam" id="3.30.70.330:FF:000564">
    <property type="entry name" value="Polyadenylate-binding protein"/>
    <property type="match status" value="1"/>
</dbReference>
<keyword evidence="6 9" id="KW-0694">RNA-binding</keyword>
<dbReference type="Pfam" id="PF00076">
    <property type="entry name" value="RRM_1"/>
    <property type="match status" value="4"/>
</dbReference>
<dbReference type="PANTHER" id="PTHR48025">
    <property type="entry name" value="OS02G0815200 PROTEIN"/>
    <property type="match status" value="1"/>
</dbReference>
<name>A0AA39DPG0_VITRO</name>
<dbReference type="SMART" id="SM00360">
    <property type="entry name" value="RRM"/>
    <property type="match status" value="4"/>
</dbReference>
<evidence type="ECO:0000256" key="11">
    <source>
        <dbReference type="SAM" id="MobiDB-lite"/>
    </source>
</evidence>
<dbReference type="InterPro" id="IPR006515">
    <property type="entry name" value="PABP_1234"/>
</dbReference>
<dbReference type="InterPro" id="IPR035979">
    <property type="entry name" value="RBD_domain_sf"/>
</dbReference>
<dbReference type="GO" id="GO:0003729">
    <property type="term" value="F:mRNA binding"/>
    <property type="evidence" value="ECO:0007669"/>
    <property type="project" value="TreeGrafter"/>
</dbReference>
<dbReference type="NCBIfam" id="TIGR01628">
    <property type="entry name" value="PABP-1234"/>
    <property type="match status" value="1"/>
</dbReference>
<dbReference type="PROSITE" id="PS51309">
    <property type="entry name" value="PABC"/>
    <property type="match status" value="1"/>
</dbReference>
<dbReference type="Gene3D" id="1.10.1900.10">
    <property type="entry name" value="c-terminal domain of poly(a) binding protein"/>
    <property type="match status" value="1"/>
</dbReference>
<dbReference type="InterPro" id="IPR003954">
    <property type="entry name" value="RRM_euk-type"/>
</dbReference>
<feature type="domain" description="RRM" evidence="12">
    <location>
        <begin position="29"/>
        <end position="107"/>
    </location>
</feature>
<keyword evidence="4 10" id="KW-0963">Cytoplasm</keyword>
<dbReference type="InterPro" id="IPR012677">
    <property type="entry name" value="Nucleotide-bd_a/b_plait_sf"/>
</dbReference>
<dbReference type="Proteomes" id="UP001168098">
    <property type="component" value="Unassembled WGS sequence"/>
</dbReference>
<keyword evidence="5" id="KW-0677">Repeat</keyword>
<evidence type="ECO:0000256" key="5">
    <source>
        <dbReference type="ARBA" id="ARBA00022737"/>
    </source>
</evidence>
<feature type="compositionally biased region" description="Pro residues" evidence="11">
    <location>
        <begin position="7"/>
        <end position="20"/>
    </location>
</feature>
<gene>
    <name evidence="14" type="ORF">PVL29_011333</name>
</gene>
<dbReference type="GO" id="GO:0005634">
    <property type="term" value="C:nucleus"/>
    <property type="evidence" value="ECO:0007669"/>
    <property type="project" value="UniProtKB-SubCell"/>
</dbReference>
<evidence type="ECO:0000256" key="3">
    <source>
        <dbReference type="ARBA" id="ARBA00008557"/>
    </source>
</evidence>
<dbReference type="SMART" id="SM00517">
    <property type="entry name" value="PolyA"/>
    <property type="match status" value="1"/>
</dbReference>
<dbReference type="CDD" id="cd12380">
    <property type="entry name" value="RRM3_I_PABPs"/>
    <property type="match status" value="1"/>
</dbReference>
<feature type="region of interest" description="Disordered" evidence="11">
    <location>
        <begin position="504"/>
        <end position="531"/>
    </location>
</feature>
<reference evidence="14 15" key="1">
    <citation type="journal article" date="2023" name="BMC Biotechnol.">
        <title>Vitis rotundifolia cv Carlos genome sequencing.</title>
        <authorList>
            <person name="Huff M."/>
            <person name="Hulse-Kemp A."/>
            <person name="Scheffler B."/>
            <person name="Youngblood R."/>
            <person name="Simpson S."/>
            <person name="Babiker E."/>
            <person name="Staton M."/>
        </authorList>
    </citation>
    <scope>NUCLEOTIDE SEQUENCE [LARGE SCALE GENOMIC DNA]</scope>
    <source>
        <tissue evidence="14">Leaf</tissue>
    </source>
</reference>
<dbReference type="InterPro" id="IPR050502">
    <property type="entry name" value="Euk_RNA-bind_prot"/>
</dbReference>